<evidence type="ECO:0000256" key="1">
    <source>
        <dbReference type="SAM" id="MobiDB-lite"/>
    </source>
</evidence>
<feature type="compositionally biased region" description="Basic residues" evidence="1">
    <location>
        <begin position="133"/>
        <end position="143"/>
    </location>
</feature>
<evidence type="ECO:0000313" key="3">
    <source>
        <dbReference type="Proteomes" id="UP000325081"/>
    </source>
</evidence>
<dbReference type="GO" id="GO:0016301">
    <property type="term" value="F:kinase activity"/>
    <property type="evidence" value="ECO:0007669"/>
    <property type="project" value="UniProtKB-KW"/>
</dbReference>
<dbReference type="AlphaFoldDB" id="A0A5A7RG16"/>
<keyword evidence="3" id="KW-1185">Reference proteome</keyword>
<comment type="caution">
    <text evidence="2">The sequence shown here is derived from an EMBL/GenBank/DDBJ whole genome shotgun (WGS) entry which is preliminary data.</text>
</comment>
<feature type="region of interest" description="Disordered" evidence="1">
    <location>
        <begin position="1"/>
        <end position="149"/>
    </location>
</feature>
<proteinExistence type="predicted"/>
<name>A0A5A7RG16_STRAF</name>
<gene>
    <name evidence="2" type="ORF">STAS_33856</name>
</gene>
<dbReference type="EMBL" id="BKCP01012514">
    <property type="protein sequence ID" value="GER56140.1"/>
    <property type="molecule type" value="Genomic_DNA"/>
</dbReference>
<keyword evidence="2" id="KW-0808">Transferase</keyword>
<accession>A0A5A7RG16</accession>
<feature type="compositionally biased region" description="Basic and acidic residues" evidence="1">
    <location>
        <begin position="116"/>
        <end position="132"/>
    </location>
</feature>
<evidence type="ECO:0000313" key="2">
    <source>
        <dbReference type="EMBL" id="GER56140.1"/>
    </source>
</evidence>
<keyword evidence="2" id="KW-0418">Kinase</keyword>
<reference evidence="3" key="1">
    <citation type="journal article" date="2019" name="Curr. Biol.">
        <title>Genome Sequence of Striga asiatica Provides Insight into the Evolution of Plant Parasitism.</title>
        <authorList>
            <person name="Yoshida S."/>
            <person name="Kim S."/>
            <person name="Wafula E.K."/>
            <person name="Tanskanen J."/>
            <person name="Kim Y.M."/>
            <person name="Honaas L."/>
            <person name="Yang Z."/>
            <person name="Spallek T."/>
            <person name="Conn C.E."/>
            <person name="Ichihashi Y."/>
            <person name="Cheong K."/>
            <person name="Cui S."/>
            <person name="Der J.P."/>
            <person name="Gundlach H."/>
            <person name="Jiao Y."/>
            <person name="Hori C."/>
            <person name="Ishida J.K."/>
            <person name="Kasahara H."/>
            <person name="Kiba T."/>
            <person name="Kim M.S."/>
            <person name="Koo N."/>
            <person name="Laohavisit A."/>
            <person name="Lee Y.H."/>
            <person name="Lumba S."/>
            <person name="McCourt P."/>
            <person name="Mortimer J.C."/>
            <person name="Mutuku J.M."/>
            <person name="Nomura T."/>
            <person name="Sasaki-Sekimoto Y."/>
            <person name="Seto Y."/>
            <person name="Wang Y."/>
            <person name="Wakatake T."/>
            <person name="Sakakibara H."/>
            <person name="Demura T."/>
            <person name="Yamaguchi S."/>
            <person name="Yoneyama K."/>
            <person name="Manabe R.I."/>
            <person name="Nelson D.C."/>
            <person name="Schulman A.H."/>
            <person name="Timko M.P."/>
            <person name="dePamphilis C.W."/>
            <person name="Choi D."/>
            <person name="Shirasu K."/>
        </authorList>
    </citation>
    <scope>NUCLEOTIDE SEQUENCE [LARGE SCALE GENOMIC DNA]</scope>
    <source>
        <strain evidence="3">cv. UVA1</strain>
    </source>
</reference>
<organism evidence="2 3">
    <name type="scientific">Striga asiatica</name>
    <name type="common">Asiatic witchweed</name>
    <name type="synonym">Buchnera asiatica</name>
    <dbReference type="NCBI Taxonomy" id="4170"/>
    <lineage>
        <taxon>Eukaryota</taxon>
        <taxon>Viridiplantae</taxon>
        <taxon>Streptophyta</taxon>
        <taxon>Embryophyta</taxon>
        <taxon>Tracheophyta</taxon>
        <taxon>Spermatophyta</taxon>
        <taxon>Magnoliopsida</taxon>
        <taxon>eudicotyledons</taxon>
        <taxon>Gunneridae</taxon>
        <taxon>Pentapetalae</taxon>
        <taxon>asterids</taxon>
        <taxon>lamiids</taxon>
        <taxon>Lamiales</taxon>
        <taxon>Orobanchaceae</taxon>
        <taxon>Buchnereae</taxon>
        <taxon>Striga</taxon>
    </lineage>
</organism>
<protein>
    <submittedName>
        <fullName evidence="2">Calmodulin-domain protein kinase cdpk isoform 2</fullName>
    </submittedName>
</protein>
<sequence length="149" mass="16765">MISIQPAKRKKPNSRKEPKNSDNRLAGPSAELDTLPDLAAPRTATETTPSNPADPKHRSQPNTRPSCPLQPKPTNFQHRATEATRGKWAHPTPPTHRRRPESADFPGLGSLRNLNRRVDNRRAQRDSTEGRRLQTRRFARSGQRRSAAT</sequence>
<dbReference type="Proteomes" id="UP000325081">
    <property type="component" value="Unassembled WGS sequence"/>
</dbReference>